<dbReference type="InterPro" id="IPR001940">
    <property type="entry name" value="Peptidase_S1C"/>
</dbReference>
<dbReference type="EMBL" id="JBHRYB010000016">
    <property type="protein sequence ID" value="MFC3681668.1"/>
    <property type="molecule type" value="Genomic_DNA"/>
</dbReference>
<dbReference type="Pfam" id="PF13365">
    <property type="entry name" value="Trypsin_2"/>
    <property type="match status" value="1"/>
</dbReference>
<evidence type="ECO:0000313" key="4">
    <source>
        <dbReference type="EMBL" id="MFC3681668.1"/>
    </source>
</evidence>
<evidence type="ECO:0000256" key="1">
    <source>
        <dbReference type="ARBA" id="ARBA00022670"/>
    </source>
</evidence>
<dbReference type="RefSeq" id="WP_376868217.1">
    <property type="nucleotide sequence ID" value="NZ_JBHRYB010000016.1"/>
</dbReference>
<feature type="domain" description="PDZ" evidence="3">
    <location>
        <begin position="277"/>
        <end position="369"/>
    </location>
</feature>
<accession>A0ABV7VXC4</accession>
<dbReference type="InterPro" id="IPR036034">
    <property type="entry name" value="PDZ_sf"/>
</dbReference>
<dbReference type="InterPro" id="IPR009003">
    <property type="entry name" value="Peptidase_S1_PA"/>
</dbReference>
<evidence type="ECO:0000313" key="5">
    <source>
        <dbReference type="Proteomes" id="UP001595722"/>
    </source>
</evidence>
<evidence type="ECO:0000256" key="2">
    <source>
        <dbReference type="ARBA" id="ARBA00022801"/>
    </source>
</evidence>
<dbReference type="SMART" id="SM00228">
    <property type="entry name" value="PDZ"/>
    <property type="match status" value="1"/>
</dbReference>
<dbReference type="PROSITE" id="PS50106">
    <property type="entry name" value="PDZ"/>
    <property type="match status" value="1"/>
</dbReference>
<dbReference type="EC" id="3.4.21.-" evidence="4"/>
<dbReference type="InterPro" id="IPR051201">
    <property type="entry name" value="Chloro_Bact_Ser_Proteases"/>
</dbReference>
<sequence>MQPLSATLKRLVVPVLTGLVTALAILQWAPGWIQPARLNPATAITLQQSGQSASDSGKVSYAAAVDAAAPAVVNIYTRQTVKRKHHPIFDDPQFNQFLQKAPDHQQRMKSSLGSGVIVAAEGYVLTNHHVIRSADEIVVALRDGREANAMLVGSDSEVDLALLKIELPDIPVITLASERSQSVGDVVLAIGNPFGVGQTVTMGIISAIGRNQLGLNTYENYIQTDAAINPGNSGGALINAYGELVGINAAIYSQSGGSEGIGFAIPAETAVRVLTDLITHGTTIRGWLGIEVQEATPALLHQLQLPDALRGLIVTGIYPAGPAEQAGLAIGDILTMINDQDAANARRAMNQIAALRPGDSIDLRLLRGGESLHTRAIAGQRQSQLKQP</sequence>
<dbReference type="Pfam" id="PF13180">
    <property type="entry name" value="PDZ_2"/>
    <property type="match status" value="1"/>
</dbReference>
<evidence type="ECO:0000259" key="3">
    <source>
        <dbReference type="PROSITE" id="PS50106"/>
    </source>
</evidence>
<dbReference type="Gene3D" id="2.30.42.10">
    <property type="match status" value="1"/>
</dbReference>
<dbReference type="Gene3D" id="2.40.10.120">
    <property type="match status" value="1"/>
</dbReference>
<keyword evidence="5" id="KW-1185">Reference proteome</keyword>
<dbReference type="SUPFAM" id="SSF50156">
    <property type="entry name" value="PDZ domain-like"/>
    <property type="match status" value="1"/>
</dbReference>
<dbReference type="GO" id="GO:0006508">
    <property type="term" value="P:proteolysis"/>
    <property type="evidence" value="ECO:0007669"/>
    <property type="project" value="UniProtKB-KW"/>
</dbReference>
<dbReference type="InterPro" id="IPR001478">
    <property type="entry name" value="PDZ"/>
</dbReference>
<protein>
    <submittedName>
        <fullName evidence="4">S1C family serine protease</fullName>
        <ecNumber evidence="4">3.4.21.-</ecNumber>
    </submittedName>
</protein>
<reference evidence="5" key="1">
    <citation type="journal article" date="2019" name="Int. J. Syst. Evol. Microbiol.">
        <title>The Global Catalogue of Microorganisms (GCM) 10K type strain sequencing project: providing services to taxonomists for standard genome sequencing and annotation.</title>
        <authorList>
            <consortium name="The Broad Institute Genomics Platform"/>
            <consortium name="The Broad Institute Genome Sequencing Center for Infectious Disease"/>
            <person name="Wu L."/>
            <person name="Ma J."/>
        </authorList>
    </citation>
    <scope>NUCLEOTIDE SEQUENCE [LARGE SCALE GENOMIC DNA]</scope>
    <source>
        <strain evidence="5">KCTC 42424</strain>
    </source>
</reference>
<gene>
    <name evidence="4" type="ORF">ACFOMG_16300</name>
</gene>
<dbReference type="GO" id="GO:0008233">
    <property type="term" value="F:peptidase activity"/>
    <property type="evidence" value="ECO:0007669"/>
    <property type="project" value="UniProtKB-KW"/>
</dbReference>
<dbReference type="SUPFAM" id="SSF50494">
    <property type="entry name" value="Trypsin-like serine proteases"/>
    <property type="match status" value="1"/>
</dbReference>
<keyword evidence="1 4" id="KW-0645">Protease</keyword>
<dbReference type="PANTHER" id="PTHR43343">
    <property type="entry name" value="PEPTIDASE S12"/>
    <property type="match status" value="1"/>
</dbReference>
<dbReference type="PRINTS" id="PR00834">
    <property type="entry name" value="PROTEASES2C"/>
</dbReference>
<dbReference type="Proteomes" id="UP001595722">
    <property type="component" value="Unassembled WGS sequence"/>
</dbReference>
<proteinExistence type="predicted"/>
<name>A0ABV7VXC4_9GAMM</name>
<keyword evidence="2 4" id="KW-0378">Hydrolase</keyword>
<organism evidence="4 5">
    <name type="scientific">Bacterioplanoides pacificum</name>
    <dbReference type="NCBI Taxonomy" id="1171596"/>
    <lineage>
        <taxon>Bacteria</taxon>
        <taxon>Pseudomonadati</taxon>
        <taxon>Pseudomonadota</taxon>
        <taxon>Gammaproteobacteria</taxon>
        <taxon>Oceanospirillales</taxon>
        <taxon>Oceanospirillaceae</taxon>
        <taxon>Bacterioplanoides</taxon>
    </lineage>
</organism>
<comment type="caution">
    <text evidence="4">The sequence shown here is derived from an EMBL/GenBank/DDBJ whole genome shotgun (WGS) entry which is preliminary data.</text>
</comment>
<dbReference type="PANTHER" id="PTHR43343:SF3">
    <property type="entry name" value="PROTEASE DO-LIKE 8, CHLOROPLASTIC"/>
    <property type="match status" value="1"/>
</dbReference>